<dbReference type="RefSeq" id="WP_206557447.1">
    <property type="nucleotide sequence ID" value="NZ_JAFKDB010000015.1"/>
</dbReference>
<evidence type="ECO:0000313" key="2">
    <source>
        <dbReference type="EMBL" id="MBN7770143.1"/>
    </source>
</evidence>
<sequence>MIKEDLSVPTAAEFTETLNSGDHLKLIRDWADVVFHTVFVRKHPGLELPALHSVEGHQSFMASPDANAILRALDDFAIPDGADVFIKSEPLRELARNAYMLGAWLTWPGAGIVMNRSLMELLGMNALIPVRGGQERLYQAQVYSVQGESREGRSADVRSQAWKVSGVSVETGLTLTDEFLVYDDGKFLLFDVDGGAVPAPRLRMRSQLDSDEKVLFDTWDRPVYDFEALTRGEEDAVDDPAHDTYVPYPSLLDEALLKSFRELERAVNNEIMPDSSRLQLEVSKDEVFAEVEAPGADCLDRVEGRKFWIVFEDHPDWCLWLGGGGLALTDFSDEVWLPGSTGRHEVPEPLRLKVVRAITWTLFWKGREPGTRVSLFPGQFGGLRPFRPDNLDRIFHPSLEDTRFPVLASMPCSTKQVPVLVHGEVPEGYVIEVLEQLKVPASDLPRGIPRRDSLLLNGAVHFCSMCGPIVIPKAAVEFPDEWYTGIRTSNTQLISDFKTYLGGSSQGKPAPDKDPDSPGAVIGICLGVIALVLMFVLVL</sequence>
<keyword evidence="3" id="KW-1185">Reference proteome</keyword>
<comment type="caution">
    <text evidence="2">The sequence shown here is derived from an EMBL/GenBank/DDBJ whole genome shotgun (WGS) entry which is preliminary data.</text>
</comment>
<protein>
    <submittedName>
        <fullName evidence="2">Uncharacterized protein</fullName>
    </submittedName>
</protein>
<evidence type="ECO:0000256" key="1">
    <source>
        <dbReference type="SAM" id="Phobius"/>
    </source>
</evidence>
<evidence type="ECO:0000313" key="3">
    <source>
        <dbReference type="Proteomes" id="UP000664344"/>
    </source>
</evidence>
<gene>
    <name evidence="2" type="ORF">JYP53_09570</name>
</gene>
<feature type="transmembrane region" description="Helical" evidence="1">
    <location>
        <begin position="519"/>
        <end position="538"/>
    </location>
</feature>
<dbReference type="EMBL" id="JAFKDB010000015">
    <property type="protein sequence ID" value="MBN7770143.1"/>
    <property type="molecule type" value="Genomic_DNA"/>
</dbReference>
<dbReference type="Proteomes" id="UP000664344">
    <property type="component" value="Unassembled WGS sequence"/>
</dbReference>
<keyword evidence="1" id="KW-0812">Transmembrane</keyword>
<accession>A0ABS3BF41</accession>
<keyword evidence="1" id="KW-0472">Membrane</keyword>
<name>A0ABS3BF41_9GAMM</name>
<organism evidence="2 3">
    <name type="scientific">Marinobacter daepoensis</name>
    <dbReference type="NCBI Taxonomy" id="262077"/>
    <lineage>
        <taxon>Bacteria</taxon>
        <taxon>Pseudomonadati</taxon>
        <taxon>Pseudomonadota</taxon>
        <taxon>Gammaproteobacteria</taxon>
        <taxon>Pseudomonadales</taxon>
        <taxon>Marinobacteraceae</taxon>
        <taxon>Marinobacter</taxon>
    </lineage>
</organism>
<reference evidence="2 3" key="1">
    <citation type="submission" date="2021-02" db="EMBL/GenBank/DDBJ databases">
        <title>PHA producing bacteria isolated from coastal sediment in Guangdong, Shenzhen.</title>
        <authorList>
            <person name="Zheng W."/>
            <person name="Yu S."/>
            <person name="Huang Y."/>
        </authorList>
    </citation>
    <scope>NUCLEOTIDE SEQUENCE [LARGE SCALE GENOMIC DNA]</scope>
    <source>
        <strain evidence="2 3">TN21-5</strain>
    </source>
</reference>
<proteinExistence type="predicted"/>
<keyword evidence="1" id="KW-1133">Transmembrane helix</keyword>